<gene>
    <name evidence="3" type="ORF">BT63DRAFT_428142</name>
</gene>
<keyword evidence="2" id="KW-1133">Transmembrane helix</keyword>
<dbReference type="OrthoDB" id="3928876at2759"/>
<feature type="compositionally biased region" description="Low complexity" evidence="1">
    <location>
        <begin position="204"/>
        <end position="220"/>
    </location>
</feature>
<proteinExistence type="predicted"/>
<evidence type="ECO:0000256" key="1">
    <source>
        <dbReference type="SAM" id="MobiDB-lite"/>
    </source>
</evidence>
<name>A0A6A6U510_9PEZI</name>
<dbReference type="AlphaFoldDB" id="A0A6A6U510"/>
<evidence type="ECO:0000256" key="2">
    <source>
        <dbReference type="SAM" id="Phobius"/>
    </source>
</evidence>
<evidence type="ECO:0000313" key="4">
    <source>
        <dbReference type="Proteomes" id="UP000799302"/>
    </source>
</evidence>
<protein>
    <submittedName>
        <fullName evidence="3">Uncharacterized protein</fullName>
    </submittedName>
</protein>
<keyword evidence="4" id="KW-1185">Reference proteome</keyword>
<feature type="compositionally biased region" description="Basic and acidic residues" evidence="1">
    <location>
        <begin position="179"/>
        <end position="188"/>
    </location>
</feature>
<evidence type="ECO:0000313" key="3">
    <source>
        <dbReference type="EMBL" id="KAF2666373.1"/>
    </source>
</evidence>
<sequence length="230" mass="23998">MGAIDGVDDAIGKKSQGLVDRVISKIKGVTDTLFPPAKREQWLASFKQFAISNPKITAFILTNVVLSGPPLLLFVVFTITVFLVSLVAALVIGLLAAVLFTVFMVLVALLVVLPTVFITTMGATFISLWGLGGYYIVKWFNEGETPAETGAAIGDTLNSITGGRLTWLMETAKGTALNKKEGGSEKEGLLNPQDVALPTEKATDATSSATSTAGTAKAASRGVSPAPAPL</sequence>
<organism evidence="3 4">
    <name type="scientific">Microthyrium microscopicum</name>
    <dbReference type="NCBI Taxonomy" id="703497"/>
    <lineage>
        <taxon>Eukaryota</taxon>
        <taxon>Fungi</taxon>
        <taxon>Dikarya</taxon>
        <taxon>Ascomycota</taxon>
        <taxon>Pezizomycotina</taxon>
        <taxon>Dothideomycetes</taxon>
        <taxon>Dothideomycetes incertae sedis</taxon>
        <taxon>Microthyriales</taxon>
        <taxon>Microthyriaceae</taxon>
        <taxon>Microthyrium</taxon>
    </lineage>
</organism>
<feature type="transmembrane region" description="Helical" evidence="2">
    <location>
        <begin position="106"/>
        <end position="131"/>
    </location>
</feature>
<dbReference type="Proteomes" id="UP000799302">
    <property type="component" value="Unassembled WGS sequence"/>
</dbReference>
<keyword evidence="2" id="KW-0812">Transmembrane</keyword>
<feature type="transmembrane region" description="Helical" evidence="2">
    <location>
        <begin position="71"/>
        <end position="100"/>
    </location>
</feature>
<accession>A0A6A6U510</accession>
<dbReference type="Pfam" id="PF16015">
    <property type="entry name" value="Promethin"/>
    <property type="match status" value="1"/>
</dbReference>
<keyword evidence="2" id="KW-0472">Membrane</keyword>
<reference evidence="3" key="1">
    <citation type="journal article" date="2020" name="Stud. Mycol.">
        <title>101 Dothideomycetes genomes: a test case for predicting lifestyles and emergence of pathogens.</title>
        <authorList>
            <person name="Haridas S."/>
            <person name="Albert R."/>
            <person name="Binder M."/>
            <person name="Bloem J."/>
            <person name="Labutti K."/>
            <person name="Salamov A."/>
            <person name="Andreopoulos B."/>
            <person name="Baker S."/>
            <person name="Barry K."/>
            <person name="Bills G."/>
            <person name="Bluhm B."/>
            <person name="Cannon C."/>
            <person name="Castanera R."/>
            <person name="Culley D."/>
            <person name="Daum C."/>
            <person name="Ezra D."/>
            <person name="Gonzalez J."/>
            <person name="Henrissat B."/>
            <person name="Kuo A."/>
            <person name="Liang C."/>
            <person name="Lipzen A."/>
            <person name="Lutzoni F."/>
            <person name="Magnuson J."/>
            <person name="Mondo S."/>
            <person name="Nolan M."/>
            <person name="Ohm R."/>
            <person name="Pangilinan J."/>
            <person name="Park H.-J."/>
            <person name="Ramirez L."/>
            <person name="Alfaro M."/>
            <person name="Sun H."/>
            <person name="Tritt A."/>
            <person name="Yoshinaga Y."/>
            <person name="Zwiers L.-H."/>
            <person name="Turgeon B."/>
            <person name="Goodwin S."/>
            <person name="Spatafora J."/>
            <person name="Crous P."/>
            <person name="Grigoriev I."/>
        </authorList>
    </citation>
    <scope>NUCLEOTIDE SEQUENCE</scope>
    <source>
        <strain evidence="3">CBS 115976</strain>
    </source>
</reference>
<dbReference type="EMBL" id="MU004239">
    <property type="protein sequence ID" value="KAF2666373.1"/>
    <property type="molecule type" value="Genomic_DNA"/>
</dbReference>
<feature type="region of interest" description="Disordered" evidence="1">
    <location>
        <begin position="179"/>
        <end position="230"/>
    </location>
</feature>